<dbReference type="PANTHER" id="PTHR24419">
    <property type="entry name" value="INTERLEUKIN-1 RECEPTOR-ASSOCIATED KINASE"/>
    <property type="match status" value="1"/>
</dbReference>
<keyword evidence="1" id="KW-0808">Transferase</keyword>
<dbReference type="AlphaFoldDB" id="A0A161MH44"/>
<dbReference type="Gene3D" id="3.30.200.20">
    <property type="entry name" value="Phosphorylase Kinase, domain 1"/>
    <property type="match status" value="1"/>
</dbReference>
<accession>A0A161MH44</accession>
<dbReference type="GO" id="GO:0005737">
    <property type="term" value="C:cytoplasm"/>
    <property type="evidence" value="ECO:0007669"/>
    <property type="project" value="TreeGrafter"/>
</dbReference>
<dbReference type="GO" id="GO:0005634">
    <property type="term" value="C:nucleus"/>
    <property type="evidence" value="ECO:0007669"/>
    <property type="project" value="TreeGrafter"/>
</dbReference>
<dbReference type="GO" id="GO:0072354">
    <property type="term" value="F:histone H3T3 kinase activity"/>
    <property type="evidence" value="ECO:0007669"/>
    <property type="project" value="TreeGrafter"/>
</dbReference>
<dbReference type="GO" id="GO:0035556">
    <property type="term" value="P:intracellular signal transduction"/>
    <property type="evidence" value="ECO:0007669"/>
    <property type="project" value="TreeGrafter"/>
</dbReference>
<name>A0A161MH44_TRIIF</name>
<dbReference type="PANTHER" id="PTHR24419:SF18">
    <property type="entry name" value="SERINE_THREONINE-PROTEIN KINASE HASPIN"/>
    <property type="match status" value="1"/>
</dbReference>
<feature type="non-terminal residue" evidence="1">
    <location>
        <position position="114"/>
    </location>
</feature>
<evidence type="ECO:0000313" key="1">
    <source>
        <dbReference type="EMBL" id="JAR96327.1"/>
    </source>
</evidence>
<dbReference type="GO" id="GO:0000278">
    <property type="term" value="P:mitotic cell cycle"/>
    <property type="evidence" value="ECO:0007669"/>
    <property type="project" value="TreeGrafter"/>
</dbReference>
<organism evidence="1">
    <name type="scientific">Triatoma infestans</name>
    <name type="common">Assassin bug</name>
    <dbReference type="NCBI Taxonomy" id="30076"/>
    <lineage>
        <taxon>Eukaryota</taxon>
        <taxon>Metazoa</taxon>
        <taxon>Ecdysozoa</taxon>
        <taxon>Arthropoda</taxon>
        <taxon>Hexapoda</taxon>
        <taxon>Insecta</taxon>
        <taxon>Pterygota</taxon>
        <taxon>Neoptera</taxon>
        <taxon>Paraneoptera</taxon>
        <taxon>Hemiptera</taxon>
        <taxon>Heteroptera</taxon>
        <taxon>Panheteroptera</taxon>
        <taxon>Cimicomorpha</taxon>
        <taxon>Reduviidae</taxon>
        <taxon>Triatominae</taxon>
        <taxon>Triatoma</taxon>
    </lineage>
</organism>
<dbReference type="EMBL" id="GEMB01007039">
    <property type="protein sequence ID" value="JAR96327.1"/>
    <property type="molecule type" value="Transcribed_RNA"/>
</dbReference>
<protein>
    <submittedName>
        <fullName evidence="1">Serine threonine-protein kinase haspin</fullName>
    </submittedName>
</protein>
<sequence length="114" mass="12961">MVLCEQNELVGFSDILDECSLEEATKVGEGVYGEVFMIARPTRKNVLKIIPIEGDILVNGEKQKTYAEIYSELLITKWLDLLRENGNEFMTVCFAELISSWVIKGKYPSKLIKL</sequence>
<reference evidence="1" key="1">
    <citation type="submission" date="2016-04" db="EMBL/GenBank/DDBJ databases">
        <authorList>
            <person name="Calderon-Fernandez G.M.Sr."/>
        </authorList>
    </citation>
    <scope>NUCLEOTIDE SEQUENCE</scope>
    <source>
        <strain evidence="1">Int1</strain>
        <tissue evidence="1">Integument</tissue>
    </source>
</reference>
<keyword evidence="1" id="KW-0418">Kinase</keyword>
<proteinExistence type="predicted"/>
<reference evidence="1" key="2">
    <citation type="journal article" date="2017" name="J. Med. Entomol.">
        <title>Transcriptome Analysis of the Triatoma infestans (Hemiptera: Reduviidae) Integument.</title>
        <authorList>
            <person name="Calderon-Fernandez G.M."/>
            <person name="Moriconi D.E."/>
            <person name="Dulbecco A.B."/>
            <person name="Juarez M.P."/>
        </authorList>
    </citation>
    <scope>NUCLEOTIDE SEQUENCE</scope>
    <source>
        <strain evidence="1">Int1</strain>
        <tissue evidence="1">Integument</tissue>
    </source>
</reference>